<keyword evidence="2" id="KW-1185">Reference proteome</keyword>
<protein>
    <recommendedName>
        <fullName evidence="3">Lipoprotein</fullName>
    </recommendedName>
</protein>
<evidence type="ECO:0000313" key="2">
    <source>
        <dbReference type="Proteomes" id="UP000280091"/>
    </source>
</evidence>
<dbReference type="PROSITE" id="PS51257">
    <property type="entry name" value="PROKAR_LIPOPROTEIN"/>
    <property type="match status" value="1"/>
</dbReference>
<gene>
    <name evidence="1" type="ORF">BC952_0721</name>
</gene>
<reference evidence="1 2" key="1">
    <citation type="submission" date="2018-10" db="EMBL/GenBank/DDBJ databases">
        <title>Genomic Encyclopedia of Archaeal and Bacterial Type Strains, Phase II (KMG-II): from individual species to whole genera.</title>
        <authorList>
            <person name="Goeker M."/>
        </authorList>
    </citation>
    <scope>NUCLEOTIDE SEQUENCE [LARGE SCALE GENOMIC DNA]</scope>
    <source>
        <strain evidence="1 2">DSM 15094</strain>
    </source>
</reference>
<dbReference type="Proteomes" id="UP000280091">
    <property type="component" value="Unassembled WGS sequence"/>
</dbReference>
<accession>A0A495S5G6</accession>
<comment type="caution">
    <text evidence="1">The sequence shown here is derived from an EMBL/GenBank/DDBJ whole genome shotgun (WGS) entry which is preliminary data.</text>
</comment>
<sequence length="199" mass="23290">MKTIISLICSILLISCSTSKMEKNVVNELLKNQLIKLPYIKVVMKESLQTLVSLEYYEKAYQDKNIRLGDMIRIRPESNPPFTWPIDSLEITKLKEKHKKDTISQLWRKNNFQGLKLKLANARAIKNFKSHLSKRYFGDEGIAISKPIITSDKEFVLIFFKTFTLGKYSNHPMQKAILMQNKEGSWRIKEIYDDPNIIY</sequence>
<dbReference type="AlphaFoldDB" id="A0A495S5G6"/>
<proteinExistence type="predicted"/>
<organism evidence="1 2">
    <name type="scientific">Flavobacterium limicola</name>
    <dbReference type="NCBI Taxonomy" id="180441"/>
    <lineage>
        <taxon>Bacteria</taxon>
        <taxon>Pseudomonadati</taxon>
        <taxon>Bacteroidota</taxon>
        <taxon>Flavobacteriia</taxon>
        <taxon>Flavobacteriales</taxon>
        <taxon>Flavobacteriaceae</taxon>
        <taxon>Flavobacterium</taxon>
    </lineage>
</organism>
<name>A0A495S5G6_9FLAO</name>
<dbReference type="EMBL" id="RBXA01000001">
    <property type="protein sequence ID" value="RKS95073.1"/>
    <property type="molecule type" value="Genomic_DNA"/>
</dbReference>
<evidence type="ECO:0000313" key="1">
    <source>
        <dbReference type="EMBL" id="RKS95073.1"/>
    </source>
</evidence>
<evidence type="ECO:0008006" key="3">
    <source>
        <dbReference type="Google" id="ProtNLM"/>
    </source>
</evidence>